<dbReference type="PANTHER" id="PTHR10338">
    <property type="entry name" value="INTER-ALPHA-TRYPSIN INHIBITOR HEAVY CHAIN FAMILY MEMBER"/>
    <property type="match status" value="1"/>
</dbReference>
<proteinExistence type="predicted"/>
<name>A0A7M4DYA7_CROPO</name>
<protein>
    <submittedName>
        <fullName evidence="2">Inter-alpha-trypsin inhibitor heavy chain 2</fullName>
    </submittedName>
</protein>
<dbReference type="GO" id="GO:0030212">
    <property type="term" value="P:hyaluronan metabolic process"/>
    <property type="evidence" value="ECO:0007669"/>
    <property type="project" value="InterPro"/>
</dbReference>
<evidence type="ECO:0000313" key="3">
    <source>
        <dbReference type="Proteomes" id="UP000594220"/>
    </source>
</evidence>
<feature type="domain" description="Inter-alpha-trypsin inhibitor heavy chain C-terminal" evidence="1">
    <location>
        <begin position="60"/>
        <end position="251"/>
    </location>
</feature>
<keyword evidence="3" id="KW-1185">Reference proteome</keyword>
<reference evidence="2" key="1">
    <citation type="submission" date="2025-08" db="UniProtKB">
        <authorList>
            <consortium name="Ensembl"/>
        </authorList>
    </citation>
    <scope>IDENTIFICATION</scope>
</reference>
<gene>
    <name evidence="2" type="primary">ITIH2</name>
</gene>
<accession>A0A7M4DYA7</accession>
<evidence type="ECO:0000313" key="2">
    <source>
        <dbReference type="Ensembl" id="ENSCPRP00005001626.1"/>
    </source>
</evidence>
<dbReference type="InterPro" id="IPR010600">
    <property type="entry name" value="ITI_HC_C"/>
</dbReference>
<dbReference type="InterPro" id="IPR050934">
    <property type="entry name" value="ITIH"/>
</dbReference>
<dbReference type="Pfam" id="PF06668">
    <property type="entry name" value="ITI_HC_C"/>
    <property type="match status" value="1"/>
</dbReference>
<dbReference type="Ensembl" id="ENSCPRT00005001911.1">
    <property type="protein sequence ID" value="ENSCPRP00005001626.1"/>
    <property type="gene ID" value="ENSCPRG00005001158.1"/>
</dbReference>
<dbReference type="AlphaFoldDB" id="A0A7M4DYA7"/>
<reference evidence="2" key="2">
    <citation type="submission" date="2025-09" db="UniProtKB">
        <authorList>
            <consortium name="Ensembl"/>
        </authorList>
    </citation>
    <scope>IDENTIFICATION</scope>
</reference>
<dbReference type="GO" id="GO:0004867">
    <property type="term" value="F:serine-type endopeptidase inhibitor activity"/>
    <property type="evidence" value="ECO:0007669"/>
    <property type="project" value="InterPro"/>
</dbReference>
<dbReference type="PANTHER" id="PTHR10338:SF14">
    <property type="entry name" value="INTER-ALPHA-TRYPSIN INHIBITOR HEAVY CHAIN H2"/>
    <property type="match status" value="1"/>
</dbReference>
<dbReference type="GeneTree" id="ENSGT00940000157945"/>
<evidence type="ECO:0000259" key="1">
    <source>
        <dbReference type="Pfam" id="PF06668"/>
    </source>
</evidence>
<dbReference type="Proteomes" id="UP000594220">
    <property type="component" value="Unplaced"/>
</dbReference>
<organism evidence="2 3">
    <name type="scientific">Crocodylus porosus</name>
    <name type="common">Saltwater crocodile</name>
    <name type="synonym">Estuarine crocodile</name>
    <dbReference type="NCBI Taxonomy" id="8502"/>
    <lineage>
        <taxon>Eukaryota</taxon>
        <taxon>Metazoa</taxon>
        <taxon>Chordata</taxon>
        <taxon>Craniata</taxon>
        <taxon>Vertebrata</taxon>
        <taxon>Euteleostomi</taxon>
        <taxon>Archelosauria</taxon>
        <taxon>Archosauria</taxon>
        <taxon>Crocodylia</taxon>
        <taxon>Longirostres</taxon>
        <taxon>Crocodylidae</taxon>
        <taxon>Crocodylus</taxon>
    </lineage>
</organism>
<sequence length="276" mass="30871">KPEPLNCSYPEPCHSRSLPLPHVDNDPHFIINLPKSQKNICFNINAEPGKILNLVSDADTGVAVNGQLIGAKKQENEKLNTYFGKIGFYFKSKGLKVEVSTELITLKDGSYSTGLSWADTGSALISLGVYASARLLVSVKKEHNVTITVDEEMSFMVVLHRVWKNHPVNVDFLGIYIPPSNLYSSKAHGLIGKAWFWEVSIFNEGPGQDPEKPKATMEFKGHKLTVTRGLQKDYRTDQVFGTDVQCWFVHNSGKGFIDGHYTDYLVPHLYSFLKNP</sequence>